<dbReference type="InterPro" id="IPR051262">
    <property type="entry name" value="SMP-30/CGR1_Lactonase"/>
</dbReference>
<evidence type="ECO:0000256" key="2">
    <source>
        <dbReference type="SAM" id="SignalP"/>
    </source>
</evidence>
<evidence type="ECO:0000313" key="4">
    <source>
        <dbReference type="EMBL" id="MBD2704892.1"/>
    </source>
</evidence>
<dbReference type="RefSeq" id="WP_190891829.1">
    <property type="nucleotide sequence ID" value="NZ_JACWZY010000039.1"/>
</dbReference>
<dbReference type="Proteomes" id="UP000598820">
    <property type="component" value="Unassembled WGS sequence"/>
</dbReference>
<dbReference type="AlphaFoldDB" id="A0A927AUY7"/>
<keyword evidence="2" id="KW-0732">Signal</keyword>
<organism evidence="4 5">
    <name type="scientific">Spirosoma profusum</name>
    <dbReference type="NCBI Taxonomy" id="2771354"/>
    <lineage>
        <taxon>Bacteria</taxon>
        <taxon>Pseudomonadati</taxon>
        <taxon>Bacteroidota</taxon>
        <taxon>Cytophagia</taxon>
        <taxon>Cytophagales</taxon>
        <taxon>Cytophagaceae</taxon>
        <taxon>Spirosoma</taxon>
    </lineage>
</organism>
<dbReference type="InterPro" id="IPR011042">
    <property type="entry name" value="6-blade_b-propeller_TolB-like"/>
</dbReference>
<dbReference type="EMBL" id="JACWZY010000039">
    <property type="protein sequence ID" value="MBD2704892.1"/>
    <property type="molecule type" value="Genomic_DNA"/>
</dbReference>
<sequence>MLRITTLYGLVTTFVCLFTPTLAQQKQPDSTAHKSRIAFQLHQSELITEGLAYNPQTKTFYISSVRERRIISYDASGNVANFSASSDSLWGVFGMKVDPDRRLLWACSSALVQADGITAAEEGRTALVAYDLRTKRKVATYPVAADGKRHLLGDLTIAKNGDVYTTDSRTPWLYHLAAGTTTVKPLLTDSLFRSLQGLAFSEDGKTLYVADYRNGPLAVDVATKRVTRLTSTQTADLSGIDGLYYYRNSLIAIQNRRKPFRVSRLYLSKTTPSIERTVTLESGHPLMTEPTLGVLVGNQFYYVANSQWEAFDEAGKPVPNFPAQKPTILVVPVD</sequence>
<accession>A0A927AUY7</accession>
<evidence type="ECO:0000313" key="5">
    <source>
        <dbReference type="Proteomes" id="UP000598820"/>
    </source>
</evidence>
<proteinExistence type="predicted"/>
<protein>
    <submittedName>
        <fullName evidence="4">SMP-30/gluconolactonase/LRE family protein</fullName>
    </submittedName>
</protein>
<comment type="caution">
    <text evidence="4">The sequence shown here is derived from an EMBL/GenBank/DDBJ whole genome shotgun (WGS) entry which is preliminary data.</text>
</comment>
<dbReference type="Pfam" id="PF08450">
    <property type="entry name" value="SGL"/>
    <property type="match status" value="1"/>
</dbReference>
<feature type="domain" description="SMP-30/Gluconolactonase/LRE-like region" evidence="3">
    <location>
        <begin position="48"/>
        <end position="217"/>
    </location>
</feature>
<name>A0A927AUY7_9BACT</name>
<feature type="signal peptide" evidence="2">
    <location>
        <begin position="1"/>
        <end position="23"/>
    </location>
</feature>
<dbReference type="SUPFAM" id="SSF63825">
    <property type="entry name" value="YWTD domain"/>
    <property type="match status" value="1"/>
</dbReference>
<dbReference type="PANTHER" id="PTHR47572:SF4">
    <property type="entry name" value="LACTONASE DRP35"/>
    <property type="match status" value="1"/>
</dbReference>
<dbReference type="PANTHER" id="PTHR47572">
    <property type="entry name" value="LIPOPROTEIN-RELATED"/>
    <property type="match status" value="1"/>
</dbReference>
<feature type="chain" id="PRO_5038015119" evidence="2">
    <location>
        <begin position="24"/>
        <end position="334"/>
    </location>
</feature>
<dbReference type="InterPro" id="IPR013658">
    <property type="entry name" value="SGL"/>
</dbReference>
<gene>
    <name evidence="4" type="ORF">IC229_29945</name>
</gene>
<keyword evidence="1" id="KW-0378">Hydrolase</keyword>
<reference evidence="4" key="1">
    <citation type="submission" date="2020-09" db="EMBL/GenBank/DDBJ databases">
        <authorList>
            <person name="Kim M.K."/>
        </authorList>
    </citation>
    <scope>NUCLEOTIDE SEQUENCE</scope>
    <source>
        <strain evidence="4">BT702</strain>
    </source>
</reference>
<keyword evidence="5" id="KW-1185">Reference proteome</keyword>
<dbReference type="GO" id="GO:0016787">
    <property type="term" value="F:hydrolase activity"/>
    <property type="evidence" value="ECO:0007669"/>
    <property type="project" value="UniProtKB-KW"/>
</dbReference>
<evidence type="ECO:0000256" key="1">
    <source>
        <dbReference type="ARBA" id="ARBA00022801"/>
    </source>
</evidence>
<evidence type="ECO:0000259" key="3">
    <source>
        <dbReference type="Pfam" id="PF08450"/>
    </source>
</evidence>
<dbReference type="Gene3D" id="2.120.10.30">
    <property type="entry name" value="TolB, C-terminal domain"/>
    <property type="match status" value="1"/>
</dbReference>